<dbReference type="GO" id="GO:0005886">
    <property type="term" value="C:plasma membrane"/>
    <property type="evidence" value="ECO:0007669"/>
    <property type="project" value="TreeGrafter"/>
</dbReference>
<evidence type="ECO:0000256" key="1">
    <source>
        <dbReference type="ARBA" id="ARBA00009617"/>
    </source>
</evidence>
<dbReference type="PANTHER" id="PTHR11328">
    <property type="entry name" value="MAJOR FACILITATOR SUPERFAMILY DOMAIN-CONTAINING PROTEIN"/>
    <property type="match status" value="1"/>
</dbReference>
<dbReference type="GO" id="GO:0015293">
    <property type="term" value="F:symporter activity"/>
    <property type="evidence" value="ECO:0007669"/>
    <property type="project" value="InterPro"/>
</dbReference>
<keyword evidence="3" id="KW-0472">Membrane</keyword>
<dbReference type="Proteomes" id="UP000589292">
    <property type="component" value="Unassembled WGS sequence"/>
</dbReference>
<feature type="transmembrane region" description="Helical" evidence="3">
    <location>
        <begin position="327"/>
        <end position="345"/>
    </location>
</feature>
<feature type="transmembrane region" description="Helical" evidence="3">
    <location>
        <begin position="63"/>
        <end position="87"/>
    </location>
</feature>
<feature type="transmembrane region" description="Helical" evidence="3">
    <location>
        <begin position="432"/>
        <end position="459"/>
    </location>
</feature>
<comment type="caution">
    <text evidence="4">The sequence shown here is derived from an EMBL/GenBank/DDBJ whole genome shotgun (WGS) entry which is preliminary data.</text>
</comment>
<dbReference type="EMBL" id="VDES01000003">
    <property type="protein sequence ID" value="MBA1375859.1"/>
    <property type="molecule type" value="Genomic_DNA"/>
</dbReference>
<feature type="compositionally biased region" description="Basic and acidic residues" evidence="2">
    <location>
        <begin position="1"/>
        <end position="12"/>
    </location>
</feature>
<feature type="region of interest" description="Disordered" evidence="2">
    <location>
        <begin position="1"/>
        <end position="32"/>
    </location>
</feature>
<comment type="similarity">
    <text evidence="1">Belongs to the sodium:galactoside symporter (TC 2.A.2) family.</text>
</comment>
<keyword evidence="5" id="KW-1185">Reference proteome</keyword>
<keyword evidence="3" id="KW-1133">Transmembrane helix</keyword>
<dbReference type="InterPro" id="IPR036259">
    <property type="entry name" value="MFS_trans_sf"/>
</dbReference>
<dbReference type="InterPro" id="IPR039672">
    <property type="entry name" value="MFS_2"/>
</dbReference>
<feature type="transmembrane region" description="Helical" evidence="3">
    <location>
        <begin position="93"/>
        <end position="112"/>
    </location>
</feature>
<evidence type="ECO:0000256" key="2">
    <source>
        <dbReference type="SAM" id="MobiDB-lite"/>
    </source>
</evidence>
<keyword evidence="3" id="KW-0812">Transmembrane</keyword>
<feature type="transmembrane region" description="Helical" evidence="3">
    <location>
        <begin position="133"/>
        <end position="152"/>
    </location>
</feature>
<dbReference type="Gene3D" id="1.20.1250.20">
    <property type="entry name" value="MFS general substrate transporter like domains"/>
    <property type="match status" value="1"/>
</dbReference>
<gene>
    <name evidence="4" type="ORF">FG486_16060</name>
</gene>
<dbReference type="AlphaFoldDB" id="A0A7V8RG60"/>
<evidence type="ECO:0000313" key="4">
    <source>
        <dbReference type="EMBL" id="MBA1375859.1"/>
    </source>
</evidence>
<feature type="transmembrane region" description="Helical" evidence="3">
    <location>
        <begin position="357"/>
        <end position="375"/>
    </location>
</feature>
<dbReference type="GO" id="GO:0008643">
    <property type="term" value="P:carbohydrate transport"/>
    <property type="evidence" value="ECO:0007669"/>
    <property type="project" value="InterPro"/>
</dbReference>
<feature type="transmembrane region" description="Helical" evidence="3">
    <location>
        <begin position="158"/>
        <end position="180"/>
    </location>
</feature>
<dbReference type="SUPFAM" id="SSF103473">
    <property type="entry name" value="MFS general substrate transporter"/>
    <property type="match status" value="1"/>
</dbReference>
<evidence type="ECO:0000313" key="5">
    <source>
        <dbReference type="Proteomes" id="UP000589292"/>
    </source>
</evidence>
<feature type="transmembrane region" description="Helical" evidence="3">
    <location>
        <begin position="201"/>
        <end position="221"/>
    </location>
</feature>
<proteinExistence type="inferred from homology"/>
<protein>
    <submittedName>
        <fullName evidence="4">MFS transporter</fullName>
    </submittedName>
</protein>
<feature type="transmembrane region" description="Helical" evidence="3">
    <location>
        <begin position="241"/>
        <end position="259"/>
    </location>
</feature>
<sequence length="518" mass="56237">MVSAQGHERERINAAGHTGHRNAGASAPGERAARRRAKLHRMTVAGVPPLPASAQKVSMGTKLAFGFGSVAYGIKDNGFAVFLLIYFNQVIGMPAEQVGLAVALALVADAFFDPFVGHRSDATRSRWGRRHPWLYGAALPIALSWLLLWNPPEWSNGALFFYLIAVAMAVRFSFSAYEVPALAMLPEMTRDYHERTEVLRYRFLFGWMGGLVMLYAAYALLLVPEPGYDNGVLNPNGYHRYALVGSVVMIVSVVVSALGTHRLLAHPNTDGPAAHSHGLRDFVAALRFKPFQLLLAAGMCAFANQGLFFALQNYLMLYVWEFEQSVFNIYPFVLFLGVAVAFFIVGPASRRLEKPRTAAIASLLSLMFATAPYWLRLAGLFPATGGGTITIVILSLIALSITFGICAMMMISSMIADVTDASEAETGKRTEGIFFAGFFFMQKCIGGLGILASALILAIAGFPDNAQPGQVAPDVIDRLALTFAIATTVIGLICAWLFTRFPLGRADHEARLAQIAQS</sequence>
<reference evidence="4 5" key="1">
    <citation type="journal article" date="1994" name="Int. J. Syst. Bacteriol.">
        <title>Phylogenetic positions of novel aerobic, bacteriochlorophyll a-containing bacteria and description of Roseococcus thiosulfatophilus gen. nov., sp. nov., Erythromicrobium ramosum gen. nov., sp. nov., and Erythrobacter litoralis sp. nov.</title>
        <authorList>
            <person name="Yurkov V."/>
            <person name="Stackebrandt E."/>
            <person name="Holmes A."/>
            <person name="Fuerst J.A."/>
            <person name="Hugenholtz P."/>
            <person name="Golecki J."/>
            <person name="Gad'on N."/>
            <person name="Gorlenko V.M."/>
            <person name="Kompantseva E.I."/>
            <person name="Drews G."/>
        </authorList>
    </citation>
    <scope>NUCLEOTIDE SEQUENCE [LARGE SCALE GENOMIC DNA]</scope>
    <source>
        <strain evidence="4 5">KR-99</strain>
    </source>
</reference>
<feature type="transmembrane region" description="Helical" evidence="3">
    <location>
        <begin position="479"/>
        <end position="498"/>
    </location>
</feature>
<dbReference type="PANTHER" id="PTHR11328:SF28">
    <property type="entry name" value="MAJOR FACILITATOR SUPERFAMILY DOMAIN-CONTAINING PROTEIN 12"/>
    <property type="match status" value="1"/>
</dbReference>
<accession>A0A7V8RG60</accession>
<feature type="transmembrane region" description="Helical" evidence="3">
    <location>
        <begin position="387"/>
        <end position="411"/>
    </location>
</feature>
<name>A0A7V8RG60_9SPHN</name>
<feature type="transmembrane region" description="Helical" evidence="3">
    <location>
        <begin position="293"/>
        <end position="315"/>
    </location>
</feature>
<evidence type="ECO:0000256" key="3">
    <source>
        <dbReference type="SAM" id="Phobius"/>
    </source>
</evidence>
<dbReference type="Pfam" id="PF13347">
    <property type="entry name" value="MFS_2"/>
    <property type="match status" value="1"/>
</dbReference>
<organism evidence="4 5">
    <name type="scientific">Sphingomonas ursincola</name>
    <dbReference type="NCBI Taxonomy" id="56361"/>
    <lineage>
        <taxon>Bacteria</taxon>
        <taxon>Pseudomonadati</taxon>
        <taxon>Pseudomonadota</taxon>
        <taxon>Alphaproteobacteria</taxon>
        <taxon>Sphingomonadales</taxon>
        <taxon>Sphingomonadaceae</taxon>
        <taxon>Sphingomonas</taxon>
    </lineage>
</organism>